<dbReference type="InterPro" id="IPR001633">
    <property type="entry name" value="EAL_dom"/>
</dbReference>
<dbReference type="AlphaFoldDB" id="A0A919JTB8"/>
<dbReference type="InterPro" id="IPR029787">
    <property type="entry name" value="Nucleotide_cyclase"/>
</dbReference>
<feature type="domain" description="GGDEF" evidence="3">
    <location>
        <begin position="409"/>
        <end position="544"/>
    </location>
</feature>
<dbReference type="SMART" id="SM00052">
    <property type="entry name" value="EAL"/>
    <property type="match status" value="1"/>
</dbReference>
<keyword evidence="1" id="KW-0472">Membrane</keyword>
<evidence type="ECO:0000256" key="1">
    <source>
        <dbReference type="SAM" id="Phobius"/>
    </source>
</evidence>
<dbReference type="InterPro" id="IPR029016">
    <property type="entry name" value="GAF-like_dom_sf"/>
</dbReference>
<feature type="transmembrane region" description="Helical" evidence="1">
    <location>
        <begin position="112"/>
        <end position="133"/>
    </location>
</feature>
<dbReference type="SUPFAM" id="SSF55073">
    <property type="entry name" value="Nucleotide cyclase"/>
    <property type="match status" value="1"/>
</dbReference>
<feature type="transmembrane region" description="Helical" evidence="1">
    <location>
        <begin position="75"/>
        <end position="100"/>
    </location>
</feature>
<keyword evidence="1" id="KW-0812">Transmembrane</keyword>
<comment type="caution">
    <text evidence="4">The sequence shown here is derived from an EMBL/GenBank/DDBJ whole genome shotgun (WGS) entry which is preliminary data.</text>
</comment>
<accession>A0A919JTB8</accession>
<feature type="transmembrane region" description="Helical" evidence="1">
    <location>
        <begin position="183"/>
        <end position="203"/>
    </location>
</feature>
<dbReference type="SUPFAM" id="SSF141868">
    <property type="entry name" value="EAL domain-like"/>
    <property type="match status" value="1"/>
</dbReference>
<dbReference type="InterPro" id="IPR052155">
    <property type="entry name" value="Biofilm_reg_signaling"/>
</dbReference>
<sequence length="810" mass="86756">MKAAARVAGLTAMLAAVSVAVQLHWFSGMRPVTGRDLIVAAVLAVLFVLVERFVVQLPVRRGAHTLTLSEIPTVIGLVLLPLPLLAAARVLGGLVGLAALHRQPVGKMAFNLALYLTQVTVAGLVVSAVAHGADPLSPLGWAGVFVGTFAADLVSIVAITAVIAMHDGSQQWWRMLSSDVKELLQVPVVLLTTTLGLVTAIVSREQWPALALLAILAVVIYRVLAAYWQQTQGHAQVEALYGFTRSLNGSAHPDEVARVVLDRARELVRADEAELLLDGGAGLVRMRLAGRDEFSSGATTHHPDAWWAPARDGRAVLIPETGMAVPVALDDSTGVLLVREPMADIAGFTAEHHRLLEAVAAHAGVTLTNAHLLDRLRQIGLHDALTGLPNRRLVLDDLREALERRPETGVVGVLLLDLDRFQEINDALGHVVGDSVLREVGSRLQHLFGERATVGRLGGDEFALVIPSAASAEAVLDLAYEVYRAVVEPIEVGELTLSTPASIGVCLAPEHGSDPDTLVQRADVAMYAAKNARAGVRVYQAEDDRNTPRRLALMADLRAAVEQNRLEVHYQPKVDPASGRVIGAEALSRWFRADGTVPPDEFILLAERSGLIRTLTRNVLDTALAACAGWRRDGHHDMTVAVNLSPQTIADRGLAEDVRVALLRHGLPAAALTLEITETGLMADPTNSLATLETLRGIGVKLSVDDFGTGHSSLGRLSELPIQEVKIDKGFVRDLTTTAGRRAVTDATLHLGRALDLLVVAEGVETREEFDYLRAHGCGAVQGYYVSRPLPAAAFTAWLADRPARSYLAA</sequence>
<dbReference type="NCBIfam" id="TIGR00254">
    <property type="entry name" value="GGDEF"/>
    <property type="match status" value="1"/>
</dbReference>
<evidence type="ECO:0000259" key="3">
    <source>
        <dbReference type="PROSITE" id="PS50887"/>
    </source>
</evidence>
<dbReference type="Gene3D" id="3.20.20.450">
    <property type="entry name" value="EAL domain"/>
    <property type="match status" value="1"/>
</dbReference>
<proteinExistence type="predicted"/>
<dbReference type="Gene3D" id="3.30.70.270">
    <property type="match status" value="1"/>
</dbReference>
<protein>
    <recommendedName>
        <fullName evidence="6">Diguanylate cyclase/phosphodiesterase</fullName>
    </recommendedName>
</protein>
<feature type="transmembrane region" description="Helical" evidence="1">
    <location>
        <begin position="6"/>
        <end position="25"/>
    </location>
</feature>
<dbReference type="PANTHER" id="PTHR44757:SF2">
    <property type="entry name" value="BIOFILM ARCHITECTURE MAINTENANCE PROTEIN MBAA"/>
    <property type="match status" value="1"/>
</dbReference>
<dbReference type="PROSITE" id="PS50887">
    <property type="entry name" value="GGDEF"/>
    <property type="match status" value="1"/>
</dbReference>
<feature type="transmembrane region" description="Helical" evidence="1">
    <location>
        <begin position="209"/>
        <end position="228"/>
    </location>
</feature>
<dbReference type="SUPFAM" id="SSF55781">
    <property type="entry name" value="GAF domain-like"/>
    <property type="match status" value="1"/>
</dbReference>
<feature type="transmembrane region" description="Helical" evidence="1">
    <location>
        <begin position="37"/>
        <end position="55"/>
    </location>
</feature>
<dbReference type="InterPro" id="IPR000160">
    <property type="entry name" value="GGDEF_dom"/>
</dbReference>
<dbReference type="Gene3D" id="3.30.450.40">
    <property type="match status" value="1"/>
</dbReference>
<dbReference type="Pfam" id="PF00990">
    <property type="entry name" value="GGDEF"/>
    <property type="match status" value="1"/>
</dbReference>
<evidence type="ECO:0008006" key="6">
    <source>
        <dbReference type="Google" id="ProtNLM"/>
    </source>
</evidence>
<dbReference type="CDD" id="cd01949">
    <property type="entry name" value="GGDEF"/>
    <property type="match status" value="1"/>
</dbReference>
<dbReference type="InterPro" id="IPR043128">
    <property type="entry name" value="Rev_trsase/Diguanyl_cyclase"/>
</dbReference>
<evidence type="ECO:0000313" key="4">
    <source>
        <dbReference type="EMBL" id="GIE94440.1"/>
    </source>
</evidence>
<dbReference type="EMBL" id="BOMV01000013">
    <property type="protein sequence ID" value="GIE94440.1"/>
    <property type="molecule type" value="Genomic_DNA"/>
</dbReference>
<dbReference type="Pfam" id="PF00563">
    <property type="entry name" value="EAL"/>
    <property type="match status" value="1"/>
</dbReference>
<dbReference type="Proteomes" id="UP000636960">
    <property type="component" value="Unassembled WGS sequence"/>
</dbReference>
<evidence type="ECO:0000313" key="5">
    <source>
        <dbReference type="Proteomes" id="UP000636960"/>
    </source>
</evidence>
<keyword evidence="5" id="KW-1185">Reference proteome</keyword>
<organism evidence="4 5">
    <name type="scientific">Paractinoplanes rishiriensis</name>
    <dbReference type="NCBI Taxonomy" id="1050105"/>
    <lineage>
        <taxon>Bacteria</taxon>
        <taxon>Bacillati</taxon>
        <taxon>Actinomycetota</taxon>
        <taxon>Actinomycetes</taxon>
        <taxon>Micromonosporales</taxon>
        <taxon>Micromonosporaceae</taxon>
        <taxon>Paractinoplanes</taxon>
    </lineage>
</organism>
<gene>
    <name evidence="4" type="ORF">Ari01nite_19050</name>
</gene>
<evidence type="ECO:0000259" key="2">
    <source>
        <dbReference type="PROSITE" id="PS50883"/>
    </source>
</evidence>
<dbReference type="SMART" id="SM00267">
    <property type="entry name" value="GGDEF"/>
    <property type="match status" value="1"/>
</dbReference>
<dbReference type="InterPro" id="IPR035919">
    <property type="entry name" value="EAL_sf"/>
</dbReference>
<feature type="transmembrane region" description="Helical" evidence="1">
    <location>
        <begin position="139"/>
        <end position="163"/>
    </location>
</feature>
<feature type="domain" description="EAL" evidence="2">
    <location>
        <begin position="550"/>
        <end position="803"/>
    </location>
</feature>
<dbReference type="PANTHER" id="PTHR44757">
    <property type="entry name" value="DIGUANYLATE CYCLASE DGCP"/>
    <property type="match status" value="1"/>
</dbReference>
<keyword evidence="1" id="KW-1133">Transmembrane helix</keyword>
<name>A0A919JTB8_9ACTN</name>
<dbReference type="CDD" id="cd01948">
    <property type="entry name" value="EAL"/>
    <property type="match status" value="1"/>
</dbReference>
<dbReference type="PROSITE" id="PS50883">
    <property type="entry name" value="EAL"/>
    <property type="match status" value="1"/>
</dbReference>
<dbReference type="RefSeq" id="WP_203780752.1">
    <property type="nucleotide sequence ID" value="NZ_BOMV01000013.1"/>
</dbReference>
<reference evidence="4" key="1">
    <citation type="submission" date="2021-01" db="EMBL/GenBank/DDBJ databases">
        <title>Whole genome shotgun sequence of Actinoplanes rishiriensis NBRC 108556.</title>
        <authorList>
            <person name="Komaki H."/>
            <person name="Tamura T."/>
        </authorList>
    </citation>
    <scope>NUCLEOTIDE SEQUENCE</scope>
    <source>
        <strain evidence="4">NBRC 108556</strain>
    </source>
</reference>